<feature type="compositionally biased region" description="Basic and acidic residues" evidence="2">
    <location>
        <begin position="124"/>
        <end position="133"/>
    </location>
</feature>
<dbReference type="EMBL" id="BSXT01004478">
    <property type="protein sequence ID" value="GMF58000.1"/>
    <property type="molecule type" value="Genomic_DNA"/>
</dbReference>
<sequence length="284" mass="31556">MGLRRSPRIGRTLSQQTEEADEKMMEDGTQLLGGREEYVRVEYQTDRAHAGNDDESTSTMRLSKPSGVNDEEGEAASVLENPGATEVLYVDDDDDEVSEVRGGRPVTPAVDASDVDVDDDVERVDDGAGRDESTAPGDNRIKKMAMALQQLTAMVNNLEEVVSLNRNEEQAQLQRTSSRASRGDRVERRVKPRRNDVQSEGSARSEMRRPPSRSRHRLRHLTRRRMERQRWRSPSPSDGSESSSSTSAYESRSGTSDDSESDDGGDEPSDDDASEEGDEPQVPR</sequence>
<feature type="coiled-coil region" evidence="1">
    <location>
        <begin position="141"/>
        <end position="168"/>
    </location>
</feature>
<evidence type="ECO:0000313" key="3">
    <source>
        <dbReference type="EMBL" id="GMF58000.1"/>
    </source>
</evidence>
<evidence type="ECO:0000256" key="2">
    <source>
        <dbReference type="SAM" id="MobiDB-lite"/>
    </source>
</evidence>
<dbReference type="AlphaFoldDB" id="A0A9W6YBS8"/>
<dbReference type="Proteomes" id="UP001165121">
    <property type="component" value="Unassembled WGS sequence"/>
</dbReference>
<reference evidence="3" key="1">
    <citation type="submission" date="2023-04" db="EMBL/GenBank/DDBJ databases">
        <title>Phytophthora fragariaefolia NBRC 109709.</title>
        <authorList>
            <person name="Ichikawa N."/>
            <person name="Sato H."/>
            <person name="Tonouchi N."/>
        </authorList>
    </citation>
    <scope>NUCLEOTIDE SEQUENCE</scope>
    <source>
        <strain evidence="3">NBRC 109709</strain>
    </source>
</reference>
<feature type="compositionally biased region" description="Basic residues" evidence="2">
    <location>
        <begin position="210"/>
        <end position="227"/>
    </location>
</feature>
<gene>
    <name evidence="3" type="ORF">Pfra01_002487600</name>
</gene>
<evidence type="ECO:0000256" key="1">
    <source>
        <dbReference type="SAM" id="Coils"/>
    </source>
</evidence>
<feature type="compositionally biased region" description="Basic and acidic residues" evidence="2">
    <location>
        <begin position="34"/>
        <end position="52"/>
    </location>
</feature>
<keyword evidence="1" id="KW-0175">Coiled coil</keyword>
<feature type="region of interest" description="Disordered" evidence="2">
    <location>
        <begin position="1"/>
        <end position="75"/>
    </location>
</feature>
<feature type="compositionally biased region" description="Polar residues" evidence="2">
    <location>
        <begin position="170"/>
        <end position="180"/>
    </location>
</feature>
<keyword evidence="4" id="KW-1185">Reference proteome</keyword>
<feature type="region of interest" description="Disordered" evidence="2">
    <location>
        <begin position="95"/>
        <end position="138"/>
    </location>
</feature>
<feature type="region of interest" description="Disordered" evidence="2">
    <location>
        <begin position="168"/>
        <end position="284"/>
    </location>
</feature>
<comment type="caution">
    <text evidence="3">The sequence shown here is derived from an EMBL/GenBank/DDBJ whole genome shotgun (WGS) entry which is preliminary data.</text>
</comment>
<feature type="compositionally biased region" description="Acidic residues" evidence="2">
    <location>
        <begin position="257"/>
        <end position="284"/>
    </location>
</feature>
<protein>
    <submittedName>
        <fullName evidence="3">Unnamed protein product</fullName>
    </submittedName>
</protein>
<name>A0A9W6YBS8_9STRA</name>
<proteinExistence type="predicted"/>
<organism evidence="3 4">
    <name type="scientific">Phytophthora fragariaefolia</name>
    <dbReference type="NCBI Taxonomy" id="1490495"/>
    <lineage>
        <taxon>Eukaryota</taxon>
        <taxon>Sar</taxon>
        <taxon>Stramenopiles</taxon>
        <taxon>Oomycota</taxon>
        <taxon>Peronosporomycetes</taxon>
        <taxon>Peronosporales</taxon>
        <taxon>Peronosporaceae</taxon>
        <taxon>Phytophthora</taxon>
    </lineage>
</organism>
<feature type="compositionally biased region" description="Basic and acidic residues" evidence="2">
    <location>
        <begin position="181"/>
        <end position="209"/>
    </location>
</feature>
<evidence type="ECO:0000313" key="4">
    <source>
        <dbReference type="Proteomes" id="UP001165121"/>
    </source>
</evidence>
<accession>A0A9W6YBS8</accession>
<feature type="compositionally biased region" description="Acidic residues" evidence="2">
    <location>
        <begin position="113"/>
        <end position="123"/>
    </location>
</feature>
<feature type="compositionally biased region" description="Low complexity" evidence="2">
    <location>
        <begin position="232"/>
        <end position="256"/>
    </location>
</feature>